<name>A0A218XWA3_PUNGR</name>
<dbReference type="EMBL" id="PGOL01001229">
    <property type="protein sequence ID" value="PKI59883.1"/>
    <property type="molecule type" value="Genomic_DNA"/>
</dbReference>
<keyword evidence="4" id="KW-1185">Reference proteome</keyword>
<evidence type="ECO:0000313" key="2">
    <source>
        <dbReference type="EMBL" id="PKI59883.1"/>
    </source>
</evidence>
<dbReference type="Proteomes" id="UP000197138">
    <property type="component" value="Unassembled WGS sequence"/>
</dbReference>
<sequence length="104" mass="10767">MTASTASTTIPAVAEVVVVATAFAATSVSVVTAARGLGLVDGDAPAVEILAVHLLDRISHGLLIDEGDEFEATGPPGLTTVNDLWIRIGGRSLDLTNEDEKKRK</sequence>
<dbReference type="EMBL" id="MTKT01000670">
    <property type="protein sequence ID" value="OWM89244.1"/>
    <property type="molecule type" value="Genomic_DNA"/>
</dbReference>
<evidence type="ECO:0000313" key="4">
    <source>
        <dbReference type="Proteomes" id="UP000233551"/>
    </source>
</evidence>
<reference evidence="2 4" key="3">
    <citation type="submission" date="2017-11" db="EMBL/GenBank/DDBJ databases">
        <title>De-novo sequencing of pomegranate (Punica granatum L.) genome.</title>
        <authorList>
            <person name="Akparov Z."/>
            <person name="Amiraslanov A."/>
            <person name="Hajiyeva S."/>
            <person name="Abbasov M."/>
            <person name="Kaur K."/>
            <person name="Hamwieh A."/>
            <person name="Solovyev V."/>
            <person name="Salamov A."/>
            <person name="Braich B."/>
            <person name="Kosarev P."/>
            <person name="Mahmoud A."/>
            <person name="Hajiyev E."/>
            <person name="Babayeva S."/>
            <person name="Izzatullayeva V."/>
            <person name="Mammadov A."/>
            <person name="Mammadov A."/>
            <person name="Sharifova S."/>
            <person name="Ojaghi J."/>
            <person name="Eynullazada K."/>
            <person name="Bayramov B."/>
            <person name="Abdulazimova A."/>
            <person name="Shahmuradov I."/>
        </authorList>
    </citation>
    <scope>NUCLEOTIDE SEQUENCE [LARGE SCALE GENOMIC DNA]</scope>
    <source>
        <strain evidence="2">AG2017</strain>
        <strain evidence="4">cv. AG2017</strain>
        <tissue evidence="2">Leaf</tissue>
    </source>
</reference>
<protein>
    <submittedName>
        <fullName evidence="1">Uncharacterized protein</fullName>
    </submittedName>
</protein>
<reference evidence="3" key="1">
    <citation type="journal article" date="2017" name="Plant J.">
        <title>The pomegranate (Punica granatum L.) genome and the genomics of punicalagin biosynthesis.</title>
        <authorList>
            <person name="Qin G."/>
            <person name="Xu C."/>
            <person name="Ming R."/>
            <person name="Tang H."/>
            <person name="Guyot R."/>
            <person name="Kramer E.M."/>
            <person name="Hu Y."/>
            <person name="Yi X."/>
            <person name="Qi Y."/>
            <person name="Xu X."/>
            <person name="Gao Z."/>
            <person name="Pan H."/>
            <person name="Jian J."/>
            <person name="Tian Y."/>
            <person name="Yue Z."/>
            <person name="Xu Y."/>
        </authorList>
    </citation>
    <scope>NUCLEOTIDE SEQUENCE [LARGE SCALE GENOMIC DNA]</scope>
    <source>
        <strain evidence="3">cv. Dabenzi</strain>
    </source>
</reference>
<evidence type="ECO:0000313" key="3">
    <source>
        <dbReference type="Proteomes" id="UP000197138"/>
    </source>
</evidence>
<comment type="caution">
    <text evidence="1">The sequence shown here is derived from an EMBL/GenBank/DDBJ whole genome shotgun (WGS) entry which is preliminary data.</text>
</comment>
<proteinExistence type="predicted"/>
<evidence type="ECO:0000313" key="1">
    <source>
        <dbReference type="EMBL" id="OWM89244.1"/>
    </source>
</evidence>
<gene>
    <name evidence="1" type="ORF">CDL15_Pgr010531</name>
    <name evidence="2" type="ORF">CRG98_019765</name>
</gene>
<accession>A0A218XWA3</accession>
<organism evidence="1 3">
    <name type="scientific">Punica granatum</name>
    <name type="common">Pomegranate</name>
    <dbReference type="NCBI Taxonomy" id="22663"/>
    <lineage>
        <taxon>Eukaryota</taxon>
        <taxon>Viridiplantae</taxon>
        <taxon>Streptophyta</taxon>
        <taxon>Embryophyta</taxon>
        <taxon>Tracheophyta</taxon>
        <taxon>Spermatophyta</taxon>
        <taxon>Magnoliopsida</taxon>
        <taxon>eudicotyledons</taxon>
        <taxon>Gunneridae</taxon>
        <taxon>Pentapetalae</taxon>
        <taxon>rosids</taxon>
        <taxon>malvids</taxon>
        <taxon>Myrtales</taxon>
        <taxon>Lythraceae</taxon>
        <taxon>Punica</taxon>
    </lineage>
</organism>
<dbReference type="AlphaFoldDB" id="A0A218XWA3"/>
<dbReference type="Proteomes" id="UP000233551">
    <property type="component" value="Unassembled WGS sequence"/>
</dbReference>
<reference evidence="1" key="2">
    <citation type="submission" date="2017-06" db="EMBL/GenBank/DDBJ databases">
        <title>The pomegranate genome and the genomics of punicalagin biosynthesis.</title>
        <authorList>
            <person name="Xu C."/>
        </authorList>
    </citation>
    <scope>NUCLEOTIDE SEQUENCE [LARGE SCALE GENOMIC DNA]</scope>
    <source>
        <tissue evidence="1">Fresh leaf</tissue>
    </source>
</reference>